<dbReference type="PANTHER" id="PTHR30160:SF21">
    <property type="entry name" value="LIPOPOLYSACCHARIDE CORE HEPTOSYLTRANSFERASE OPSX"/>
    <property type="match status" value="1"/>
</dbReference>
<dbReference type="EMBL" id="SNYQ01000008">
    <property type="protein sequence ID" value="TDQ56836.1"/>
    <property type="molecule type" value="Genomic_DNA"/>
</dbReference>
<dbReference type="Pfam" id="PF01075">
    <property type="entry name" value="Glyco_transf_9"/>
    <property type="match status" value="1"/>
</dbReference>
<comment type="caution">
    <text evidence="5">The sequence shown here is derived from an EMBL/GenBank/DDBJ whole genome shotgun (WGS) entry which is preliminary data.</text>
</comment>
<organism evidence="5 6">
    <name type="scientific">Mesocricetibacter intestinalis</name>
    <dbReference type="NCBI Taxonomy" id="1521930"/>
    <lineage>
        <taxon>Bacteria</taxon>
        <taxon>Pseudomonadati</taxon>
        <taxon>Pseudomonadota</taxon>
        <taxon>Gammaproteobacteria</taxon>
        <taxon>Pasteurellales</taxon>
        <taxon>Pasteurellaceae</taxon>
        <taxon>Mesocricetibacter</taxon>
    </lineage>
</organism>
<accession>A0A4R6V744</accession>
<gene>
    <name evidence="5" type="ORF">EDC45_1795</name>
</gene>
<dbReference type="Proteomes" id="UP000295657">
    <property type="component" value="Unassembled WGS sequence"/>
</dbReference>
<evidence type="ECO:0000313" key="5">
    <source>
        <dbReference type="EMBL" id="TDQ56836.1"/>
    </source>
</evidence>
<dbReference type="CDD" id="cd03789">
    <property type="entry name" value="GT9_LPS_heptosyltransferase"/>
    <property type="match status" value="1"/>
</dbReference>
<feature type="chain" id="PRO_5020216904" evidence="4">
    <location>
        <begin position="28"/>
        <end position="350"/>
    </location>
</feature>
<evidence type="ECO:0000256" key="2">
    <source>
        <dbReference type="ARBA" id="ARBA00022679"/>
    </source>
</evidence>
<reference evidence="5 6" key="1">
    <citation type="submission" date="2019-03" db="EMBL/GenBank/DDBJ databases">
        <title>Genomic Encyclopedia of Type Strains, Phase IV (KMG-IV): sequencing the most valuable type-strain genomes for metagenomic binning, comparative biology and taxonomic classification.</title>
        <authorList>
            <person name="Goeker M."/>
        </authorList>
    </citation>
    <scope>NUCLEOTIDE SEQUENCE [LARGE SCALE GENOMIC DNA]</scope>
    <source>
        <strain evidence="5 6">DSM 28403</strain>
    </source>
</reference>
<keyword evidence="6" id="KW-1185">Reference proteome</keyword>
<dbReference type="OrthoDB" id="9781892at2"/>
<name>A0A4R6V744_9PAST</name>
<evidence type="ECO:0000256" key="4">
    <source>
        <dbReference type="SAM" id="SignalP"/>
    </source>
</evidence>
<dbReference type="FunFam" id="3.40.50.2000:FF:000023">
    <property type="entry name" value="ADP-heptose--LPS heptosyltransferase II"/>
    <property type="match status" value="1"/>
</dbReference>
<comment type="similarity">
    <text evidence="3">Belongs to the glycosyltransferase 9 family.</text>
</comment>
<dbReference type="GO" id="GO:0005829">
    <property type="term" value="C:cytosol"/>
    <property type="evidence" value="ECO:0007669"/>
    <property type="project" value="TreeGrafter"/>
</dbReference>
<feature type="signal peptide" evidence="4">
    <location>
        <begin position="1"/>
        <end position="27"/>
    </location>
</feature>
<evidence type="ECO:0000313" key="6">
    <source>
        <dbReference type="Proteomes" id="UP000295657"/>
    </source>
</evidence>
<dbReference type="GO" id="GO:0009244">
    <property type="term" value="P:lipopolysaccharide core region biosynthetic process"/>
    <property type="evidence" value="ECO:0007669"/>
    <property type="project" value="TreeGrafter"/>
</dbReference>
<keyword evidence="4" id="KW-0732">Signal</keyword>
<dbReference type="SUPFAM" id="SSF53756">
    <property type="entry name" value="UDP-Glycosyltransferase/glycogen phosphorylase"/>
    <property type="match status" value="1"/>
</dbReference>
<dbReference type="InterPro" id="IPR002201">
    <property type="entry name" value="Glyco_trans_9"/>
</dbReference>
<evidence type="ECO:0000256" key="3">
    <source>
        <dbReference type="ARBA" id="ARBA00043995"/>
    </source>
</evidence>
<keyword evidence="2 5" id="KW-0808">Transferase</keyword>
<evidence type="ECO:0000256" key="1">
    <source>
        <dbReference type="ARBA" id="ARBA00022676"/>
    </source>
</evidence>
<dbReference type="RefSeq" id="WP_133545572.1">
    <property type="nucleotide sequence ID" value="NZ_SNYQ01000008.1"/>
</dbReference>
<dbReference type="FunFam" id="3.40.50.2000:FF:000164">
    <property type="entry name" value="Lipopolysaccharide heptosyltransferase I"/>
    <property type="match status" value="1"/>
</dbReference>
<keyword evidence="1" id="KW-0328">Glycosyltransferase</keyword>
<dbReference type="GO" id="GO:0008713">
    <property type="term" value="F:ADP-heptose-lipopolysaccharide heptosyltransferase activity"/>
    <property type="evidence" value="ECO:0007669"/>
    <property type="project" value="TreeGrafter"/>
</dbReference>
<dbReference type="Gene3D" id="3.40.50.2000">
    <property type="entry name" value="Glycogen Phosphorylase B"/>
    <property type="match status" value="2"/>
</dbReference>
<dbReference type="AlphaFoldDB" id="A0A4R6V744"/>
<proteinExistence type="inferred from homology"/>
<dbReference type="PANTHER" id="PTHR30160">
    <property type="entry name" value="TETRAACYLDISACCHARIDE 4'-KINASE-RELATED"/>
    <property type="match status" value="1"/>
</dbReference>
<dbReference type="InterPro" id="IPR051199">
    <property type="entry name" value="LPS_LOS_Heptosyltrfase"/>
</dbReference>
<sequence length="350" mass="39289">MSLFSRAPSALCILRLSAIGDVCHALAAVQQIQQHWPETRIVWVVGKTELQLLSSVPGVEFIPYDKKLGWKGMLALWRKLRDYRFDALLNMQTALRASLLSMGIRADYKIGFGKRRAREGQQWFVNRRIEDPAAPHVLDGFLAFAAYLGVPTGKPQWRLGLKQEDYQGVRHYIDSERKTLIISPCSSKAEKDWLPERYAEVADFAYEQGMKVILCASPAARELKMVAEIERLCRFRPLSLAGKTSLKQLAALIDMADLVIAPDSGPAHIATVQGTPVIGLYAYHNPLRTGPYNNLDDVISVYESNVMREFGKTSAQLPWATKLKGKNLMAQIQAAEVMQRISEVMQREAS</sequence>
<protein>
    <submittedName>
        <fullName evidence="5">Heptosyltransferase I</fullName>
    </submittedName>
</protein>